<dbReference type="Gene3D" id="3.30.70.100">
    <property type="match status" value="1"/>
</dbReference>
<dbReference type="GO" id="GO:0008381">
    <property type="term" value="F:mechanosensitive monoatomic ion channel activity"/>
    <property type="evidence" value="ECO:0007669"/>
    <property type="project" value="InterPro"/>
</dbReference>
<feature type="transmembrane region" description="Helical" evidence="8">
    <location>
        <begin position="181"/>
        <end position="210"/>
    </location>
</feature>
<feature type="transmembrane region" description="Helical" evidence="8">
    <location>
        <begin position="222"/>
        <end position="241"/>
    </location>
</feature>
<keyword evidence="9" id="KW-0732">Signal</keyword>
<feature type="chain" id="PRO_5019066000" evidence="9">
    <location>
        <begin position="23"/>
        <end position="759"/>
    </location>
</feature>
<evidence type="ECO:0000259" key="11">
    <source>
        <dbReference type="Pfam" id="PF21082"/>
    </source>
</evidence>
<evidence type="ECO:0000256" key="3">
    <source>
        <dbReference type="ARBA" id="ARBA00022475"/>
    </source>
</evidence>
<dbReference type="PANTHER" id="PTHR30460:SF0">
    <property type="entry name" value="MODERATE CONDUCTANCE MECHANOSENSITIVE CHANNEL YBIO"/>
    <property type="match status" value="1"/>
</dbReference>
<dbReference type="Gene3D" id="1.10.287.1260">
    <property type="match status" value="1"/>
</dbReference>
<dbReference type="Pfam" id="PF21082">
    <property type="entry name" value="MS_channel_3rd"/>
    <property type="match status" value="1"/>
</dbReference>
<dbReference type="InterPro" id="IPR049278">
    <property type="entry name" value="MS_channel_C"/>
</dbReference>
<dbReference type="InterPro" id="IPR011014">
    <property type="entry name" value="MscS_channel_TM-2"/>
</dbReference>
<feature type="domain" description="Mechanosensitive ion channel MscS" evidence="10">
    <location>
        <begin position="554"/>
        <end position="610"/>
    </location>
</feature>
<feature type="transmembrane region" description="Helical" evidence="8">
    <location>
        <begin position="138"/>
        <end position="160"/>
    </location>
</feature>
<accession>A0A433XAP2</accession>
<protein>
    <submittedName>
        <fullName evidence="14">Mechanosensitive ion channel</fullName>
    </submittedName>
</protein>
<evidence type="ECO:0000313" key="14">
    <source>
        <dbReference type="EMBL" id="RUT31124.1"/>
    </source>
</evidence>
<evidence type="ECO:0000259" key="12">
    <source>
        <dbReference type="Pfam" id="PF21088"/>
    </source>
</evidence>
<feature type="transmembrane region" description="Helical" evidence="8">
    <location>
        <begin position="507"/>
        <end position="527"/>
    </location>
</feature>
<evidence type="ECO:0000256" key="7">
    <source>
        <dbReference type="SAM" id="MobiDB-lite"/>
    </source>
</evidence>
<evidence type="ECO:0000256" key="9">
    <source>
        <dbReference type="SAM" id="SignalP"/>
    </source>
</evidence>
<feature type="domain" description="Moderate conductance mechanosensitive channel YbiO-like transmembrane helix 1" evidence="13">
    <location>
        <begin position="374"/>
        <end position="452"/>
    </location>
</feature>
<evidence type="ECO:0000313" key="15">
    <source>
        <dbReference type="Proteomes" id="UP000281547"/>
    </source>
</evidence>
<dbReference type="RefSeq" id="WP_127188370.1">
    <property type="nucleotide sequence ID" value="NZ_RZNJ01000003.1"/>
</dbReference>
<feature type="transmembrane region" description="Helical" evidence="8">
    <location>
        <begin position="465"/>
        <end position="486"/>
    </location>
</feature>
<dbReference type="Proteomes" id="UP000281547">
    <property type="component" value="Unassembled WGS sequence"/>
</dbReference>
<dbReference type="SUPFAM" id="SSF82861">
    <property type="entry name" value="Mechanosensitive channel protein MscS (YggB), transmembrane region"/>
    <property type="match status" value="1"/>
</dbReference>
<dbReference type="InterPro" id="IPR011066">
    <property type="entry name" value="MscS_channel_C_sf"/>
</dbReference>
<evidence type="ECO:0000256" key="4">
    <source>
        <dbReference type="ARBA" id="ARBA00022692"/>
    </source>
</evidence>
<sequence length="759" mass="80414">MRRLIPLLLLLLSLFPLQGALAQVPGLPGGSAPAAEAEAAAPAEAGIDELIRILENDAARAELLARLRASAGEVAAPPAEDETLPQFDLTLAGDLAEYTRSIAEGASSAAQSIVEAGGEIAQSLAGRTAADNAQIRQVALGVLMVGAALFASFFVLRLGSGAIQHAIARRAAGRSWVGRSVAVLMSTLVDLAAVLLAWGIGYLVALLLVGGTPGRMGINQTLLLNAFLIVETVKVGVRAVFQPRDGALRILPISDTSANYWVFWFGRIISLLGYAMMFVSPILAAYVSIGASQAVEVLAMVTAVIIAILIVLQNKLAVRGFLTRRAAAGKHDVLSQSAAIVGRYWHIIAIAYLIALLLVWLANPETALPFMLGATVQSLVAILVGSLVVSFISRFVSGGIRLPDDVRDRLPLLESRLHAFVPRVMQVVRTIVVVSVVIAIAQAWGLIDFIAWIGTEGGQRVAGSLVSAGLIILVGIAVYLAMSSWVEYKLNPNYGTVPTAREKTLLSLLRNAVTIALVVLVTMLALAQIGVNIAPLLAGAGVLGLAIGFGAQKFVQDIITGAFIQLENVMNEGDVVEAGGRSGVVEKLTIRSVSIRSLDGTLHLIPFSSVDLVSNMMKGFSFHVAEIRVAYREDIDEVKEAMFEAFELMKDTEHAPFILGDLEWHGVTAFGDSAVMVRARIKTLPGKHWGAGRTYNEFVKRVFDKRGIEIPFPHVTLYMGEGKSGEAPPLHLAGKPVIAPPEDGASGPDGTPAPEPARG</sequence>
<comment type="subcellular location">
    <subcellularLocation>
        <location evidence="1">Cell membrane</location>
        <topology evidence="1">Multi-pass membrane protein</topology>
    </subcellularLocation>
</comment>
<dbReference type="InterPro" id="IPR023408">
    <property type="entry name" value="MscS_beta-dom_sf"/>
</dbReference>
<evidence type="ECO:0000256" key="6">
    <source>
        <dbReference type="ARBA" id="ARBA00023136"/>
    </source>
</evidence>
<dbReference type="EMBL" id="RZNJ01000003">
    <property type="protein sequence ID" value="RUT31124.1"/>
    <property type="molecule type" value="Genomic_DNA"/>
</dbReference>
<dbReference type="Gene3D" id="2.30.30.60">
    <property type="match status" value="1"/>
</dbReference>
<dbReference type="InterPro" id="IPR057485">
    <property type="entry name" value="YbiO-like_TM1"/>
</dbReference>
<proteinExistence type="inferred from homology"/>
<evidence type="ECO:0000256" key="2">
    <source>
        <dbReference type="ARBA" id="ARBA00008017"/>
    </source>
</evidence>
<keyword evidence="3" id="KW-1003">Cell membrane</keyword>
<evidence type="ECO:0000256" key="5">
    <source>
        <dbReference type="ARBA" id="ARBA00022989"/>
    </source>
</evidence>
<feature type="signal peptide" evidence="9">
    <location>
        <begin position="1"/>
        <end position="22"/>
    </location>
</feature>
<keyword evidence="5 8" id="KW-1133">Transmembrane helix</keyword>
<evidence type="ECO:0000256" key="1">
    <source>
        <dbReference type="ARBA" id="ARBA00004651"/>
    </source>
</evidence>
<dbReference type="Pfam" id="PF00924">
    <property type="entry name" value="MS_channel_2nd"/>
    <property type="match status" value="1"/>
</dbReference>
<organism evidence="14 15">
    <name type="scientific">Arsenicitalea aurantiaca</name>
    <dbReference type="NCBI Taxonomy" id="1783274"/>
    <lineage>
        <taxon>Bacteria</taxon>
        <taxon>Pseudomonadati</taxon>
        <taxon>Pseudomonadota</taxon>
        <taxon>Alphaproteobacteria</taxon>
        <taxon>Hyphomicrobiales</taxon>
        <taxon>Devosiaceae</taxon>
        <taxon>Arsenicitalea</taxon>
    </lineage>
</organism>
<reference evidence="14 15" key="1">
    <citation type="journal article" date="2016" name="Int. J. Syst. Evol. Microbiol.">
        <title>Arsenicitalea aurantiaca gen. nov., sp. nov., a new member of the family Hyphomicrobiaceae, isolated from high-arsenic sediment.</title>
        <authorList>
            <person name="Mu Y."/>
            <person name="Zhou L."/>
            <person name="Zeng X.C."/>
            <person name="Liu L."/>
            <person name="Pan Y."/>
            <person name="Chen X."/>
            <person name="Wang J."/>
            <person name="Li S."/>
            <person name="Li W.J."/>
            <person name="Wang Y."/>
        </authorList>
    </citation>
    <scope>NUCLEOTIDE SEQUENCE [LARGE SCALE GENOMIC DNA]</scope>
    <source>
        <strain evidence="14 15">42-50</strain>
    </source>
</reference>
<dbReference type="GO" id="GO:0005886">
    <property type="term" value="C:plasma membrane"/>
    <property type="evidence" value="ECO:0007669"/>
    <property type="project" value="UniProtKB-SubCell"/>
</dbReference>
<evidence type="ECO:0000259" key="10">
    <source>
        <dbReference type="Pfam" id="PF00924"/>
    </source>
</evidence>
<feature type="transmembrane region" description="Helical" evidence="8">
    <location>
        <begin position="368"/>
        <end position="392"/>
    </location>
</feature>
<dbReference type="SUPFAM" id="SSF50182">
    <property type="entry name" value="Sm-like ribonucleoproteins"/>
    <property type="match status" value="1"/>
</dbReference>
<evidence type="ECO:0000256" key="8">
    <source>
        <dbReference type="SAM" id="Phobius"/>
    </source>
</evidence>
<feature type="transmembrane region" description="Helical" evidence="8">
    <location>
        <begin position="431"/>
        <end position="453"/>
    </location>
</feature>
<name>A0A433XAP2_9HYPH</name>
<feature type="domain" description="Mechanosensitive ion channel transmembrane helices 2/3" evidence="12">
    <location>
        <begin position="512"/>
        <end position="552"/>
    </location>
</feature>
<dbReference type="InterPro" id="IPR049142">
    <property type="entry name" value="MS_channel_1st"/>
</dbReference>
<dbReference type="InterPro" id="IPR045276">
    <property type="entry name" value="YbiO_bact"/>
</dbReference>
<feature type="transmembrane region" description="Helical" evidence="8">
    <location>
        <begin position="262"/>
        <end position="287"/>
    </location>
</feature>
<feature type="domain" description="Mechanosensitive ion channel MscS C-terminal" evidence="11">
    <location>
        <begin position="624"/>
        <end position="710"/>
    </location>
</feature>
<dbReference type="PANTHER" id="PTHR30460">
    <property type="entry name" value="MODERATE CONDUCTANCE MECHANOSENSITIVE CHANNEL YBIO"/>
    <property type="match status" value="1"/>
</dbReference>
<keyword evidence="15" id="KW-1185">Reference proteome</keyword>
<dbReference type="Pfam" id="PF25392">
    <property type="entry name" value="MS_channel_TM1"/>
    <property type="match status" value="1"/>
</dbReference>
<keyword evidence="6 8" id="KW-0472">Membrane</keyword>
<evidence type="ECO:0000259" key="13">
    <source>
        <dbReference type="Pfam" id="PF25392"/>
    </source>
</evidence>
<feature type="region of interest" description="Disordered" evidence="7">
    <location>
        <begin position="726"/>
        <end position="759"/>
    </location>
</feature>
<dbReference type="SUPFAM" id="SSF82689">
    <property type="entry name" value="Mechanosensitive channel protein MscS (YggB), C-terminal domain"/>
    <property type="match status" value="1"/>
</dbReference>
<gene>
    <name evidence="14" type="ORF">EMQ25_09640</name>
</gene>
<feature type="transmembrane region" description="Helical" evidence="8">
    <location>
        <begin position="293"/>
        <end position="312"/>
    </location>
</feature>
<feature type="transmembrane region" description="Helical" evidence="8">
    <location>
        <begin position="344"/>
        <end position="362"/>
    </location>
</feature>
<feature type="transmembrane region" description="Helical" evidence="8">
    <location>
        <begin position="533"/>
        <end position="551"/>
    </location>
</feature>
<comment type="similarity">
    <text evidence="2">Belongs to the MscS (TC 1.A.23) family.</text>
</comment>
<dbReference type="InterPro" id="IPR006685">
    <property type="entry name" value="MscS_channel_2nd"/>
</dbReference>
<keyword evidence="4 8" id="KW-0812">Transmembrane</keyword>
<dbReference type="Pfam" id="PF21088">
    <property type="entry name" value="MS_channel_1st"/>
    <property type="match status" value="1"/>
</dbReference>
<comment type="caution">
    <text evidence="14">The sequence shown here is derived from an EMBL/GenBank/DDBJ whole genome shotgun (WGS) entry which is preliminary data.</text>
</comment>
<dbReference type="AlphaFoldDB" id="A0A433XAP2"/>
<dbReference type="OrthoDB" id="9814206at2"/>
<dbReference type="InterPro" id="IPR010920">
    <property type="entry name" value="LSM_dom_sf"/>
</dbReference>